<protein>
    <recommendedName>
        <fullName evidence="2">Copper amine oxidase-like N-terminal domain-containing protein</fullName>
    </recommendedName>
</protein>
<gene>
    <name evidence="3" type="ORF">J2S08_000674</name>
</gene>
<evidence type="ECO:0000256" key="1">
    <source>
        <dbReference type="SAM" id="SignalP"/>
    </source>
</evidence>
<dbReference type="EMBL" id="JAUSTT010000003">
    <property type="protein sequence ID" value="MDQ0174840.1"/>
    <property type="molecule type" value="Genomic_DNA"/>
</dbReference>
<organism evidence="3 4">
    <name type="scientific">Bacillus chungangensis</name>
    <dbReference type="NCBI Taxonomy" id="587633"/>
    <lineage>
        <taxon>Bacteria</taxon>
        <taxon>Bacillati</taxon>
        <taxon>Bacillota</taxon>
        <taxon>Bacilli</taxon>
        <taxon>Bacillales</taxon>
        <taxon>Bacillaceae</taxon>
        <taxon>Bacillus</taxon>
    </lineage>
</organism>
<keyword evidence="1" id="KW-0732">Signal</keyword>
<evidence type="ECO:0000313" key="4">
    <source>
        <dbReference type="Proteomes" id="UP001223586"/>
    </source>
</evidence>
<dbReference type="Proteomes" id="UP001223586">
    <property type="component" value="Unassembled WGS sequence"/>
</dbReference>
<reference evidence="3 4" key="1">
    <citation type="submission" date="2023-07" db="EMBL/GenBank/DDBJ databases">
        <title>Genomic Encyclopedia of Type Strains, Phase IV (KMG-IV): sequencing the most valuable type-strain genomes for metagenomic binning, comparative biology and taxonomic classification.</title>
        <authorList>
            <person name="Goeker M."/>
        </authorList>
    </citation>
    <scope>NUCLEOTIDE SEQUENCE [LARGE SCALE GENOMIC DNA]</scope>
    <source>
        <strain evidence="3 4">DSM 23837</strain>
    </source>
</reference>
<dbReference type="InterPro" id="IPR012854">
    <property type="entry name" value="Cu_amine_oxidase-like_N"/>
</dbReference>
<feature type="domain" description="Copper amine oxidase-like N-terminal" evidence="2">
    <location>
        <begin position="50"/>
        <end position="154"/>
    </location>
</feature>
<feature type="signal peptide" evidence="1">
    <location>
        <begin position="1"/>
        <end position="26"/>
    </location>
</feature>
<dbReference type="Gene3D" id="3.30.457.10">
    <property type="entry name" value="Copper amine oxidase-like, N-terminal domain"/>
    <property type="match status" value="1"/>
</dbReference>
<dbReference type="SUPFAM" id="SSF55383">
    <property type="entry name" value="Copper amine oxidase, domain N"/>
    <property type="match status" value="1"/>
</dbReference>
<sequence>MKMTKVLGSAALFTAIFATTMNPVSAASNQGNPNQVQALGSVGGLEYQLVVNGNGLSKDQLYVNAQNEIMIAARMIAEQLDYRLTWDEGTQTVEFFKGNQWFMAKIGENRYNIGKMYITLGTAPELQNQKTYVPLSFIKDVMGENVTISEAGTVMISSQENIEMDEPMKEGTITNITTDKHGTQVELNGFIYGLRLNITEETEIIAEDNCNLTASDLMSGMAIKVVPDRFATLSIPPMTNARKIIVKESSSQAMFGTAGEITKVTTLSDGGMQVTVKGEKIANEGYEQIVLNLTKDTQILGTKENQSLRSGELKKGMKVYAFYGPMTTKSMPPIGTAMKILVESE</sequence>
<comment type="caution">
    <text evidence="3">The sequence shown here is derived from an EMBL/GenBank/DDBJ whole genome shotgun (WGS) entry which is preliminary data.</text>
</comment>
<proteinExistence type="predicted"/>
<accession>A0ABT9WQ00</accession>
<name>A0ABT9WQ00_9BACI</name>
<keyword evidence="4" id="KW-1185">Reference proteome</keyword>
<dbReference type="InterPro" id="IPR036582">
    <property type="entry name" value="Mao_N_sf"/>
</dbReference>
<dbReference type="Pfam" id="PF07833">
    <property type="entry name" value="Cu_amine_oxidN1"/>
    <property type="match status" value="1"/>
</dbReference>
<dbReference type="RefSeq" id="WP_307226650.1">
    <property type="nucleotide sequence ID" value="NZ_JAUSTT010000003.1"/>
</dbReference>
<evidence type="ECO:0000313" key="3">
    <source>
        <dbReference type="EMBL" id="MDQ0174840.1"/>
    </source>
</evidence>
<feature type="chain" id="PRO_5045212064" description="Copper amine oxidase-like N-terminal domain-containing protein" evidence="1">
    <location>
        <begin position="27"/>
        <end position="345"/>
    </location>
</feature>
<evidence type="ECO:0000259" key="2">
    <source>
        <dbReference type="Pfam" id="PF07833"/>
    </source>
</evidence>